<dbReference type="RefSeq" id="WP_134492139.1">
    <property type="nucleotide sequence ID" value="NZ_SOEZ01000070.1"/>
</dbReference>
<proteinExistence type="predicted"/>
<dbReference type="AlphaFoldDB" id="A0A4R8UD23"/>
<keyword evidence="2" id="KW-1185">Reference proteome</keyword>
<evidence type="ECO:0000313" key="1">
    <source>
        <dbReference type="EMBL" id="TFB47791.1"/>
    </source>
</evidence>
<evidence type="ECO:0008006" key="3">
    <source>
        <dbReference type="Google" id="ProtNLM"/>
    </source>
</evidence>
<organism evidence="1 2">
    <name type="scientific">Cryobacterium tagatosivorans</name>
    <dbReference type="NCBI Taxonomy" id="1259199"/>
    <lineage>
        <taxon>Bacteria</taxon>
        <taxon>Bacillati</taxon>
        <taxon>Actinomycetota</taxon>
        <taxon>Actinomycetes</taxon>
        <taxon>Micrococcales</taxon>
        <taxon>Microbacteriaceae</taxon>
        <taxon>Cryobacterium</taxon>
    </lineage>
</organism>
<dbReference type="Proteomes" id="UP000297866">
    <property type="component" value="Unassembled WGS sequence"/>
</dbReference>
<protein>
    <recommendedName>
        <fullName evidence="3">Glycosyltransferase family 1 protein</fullName>
    </recommendedName>
</protein>
<reference evidence="1 2" key="1">
    <citation type="submission" date="2019-03" db="EMBL/GenBank/DDBJ databases">
        <title>Genomics of glacier-inhabiting Cryobacterium strains.</title>
        <authorList>
            <person name="Liu Q."/>
            <person name="Xin Y.-H."/>
        </authorList>
    </citation>
    <scope>NUCLEOTIDE SEQUENCE [LARGE SCALE GENOMIC DNA]</scope>
    <source>
        <strain evidence="1 2">Sr47</strain>
    </source>
</reference>
<comment type="caution">
    <text evidence="1">The sequence shown here is derived from an EMBL/GenBank/DDBJ whole genome shotgun (WGS) entry which is preliminary data.</text>
</comment>
<name>A0A4R8UD23_9MICO</name>
<dbReference type="OrthoDB" id="5107230at2"/>
<dbReference type="EMBL" id="SOEZ01000070">
    <property type="protein sequence ID" value="TFB47791.1"/>
    <property type="molecule type" value="Genomic_DNA"/>
</dbReference>
<gene>
    <name evidence="1" type="ORF">E3O23_14375</name>
</gene>
<accession>A0A4R8UD23</accession>
<sequence length="362" mass="41004">MDPLRILYVPNEAGSFRQLGFRRPFANLRGANLIDDVSVFSLQWRIQNGGDPEGHRQDLIARVGAFRPNVVLMQHLGSTGLKDRHFEAMRAASDFELVYHEADPYSRFLHPLPVAARAAGRAANVVFTVGTGTFAENFRRTGSTDVRWASHVFEAERFRRSPVSQVPSREHDVVIVANRNTPRFRGHPNWKDRIRFVSYLQERFGDRLAIYGNGWTGVGAMGPISFSSQSDAIRSAWVSANWDHYAAEPSYFSNRLPISLSVGSIHATTSHKLYENIFPEFTKRFLIFGQTHEHLADSIERVLAETTPAERILAGESAQDFAYEHYRQDNQLVEFLNYRARRVSPEAAAAAWDIDATPLEEL</sequence>
<evidence type="ECO:0000313" key="2">
    <source>
        <dbReference type="Proteomes" id="UP000297866"/>
    </source>
</evidence>